<evidence type="ECO:0000256" key="1">
    <source>
        <dbReference type="SAM" id="MobiDB-lite"/>
    </source>
</evidence>
<organism evidence="2 3">
    <name type="scientific">Kalanchoe fedtschenkoi</name>
    <name type="common">Lavender scallops</name>
    <name type="synonym">South American air plant</name>
    <dbReference type="NCBI Taxonomy" id="63787"/>
    <lineage>
        <taxon>Eukaryota</taxon>
        <taxon>Viridiplantae</taxon>
        <taxon>Streptophyta</taxon>
        <taxon>Embryophyta</taxon>
        <taxon>Tracheophyta</taxon>
        <taxon>Spermatophyta</taxon>
        <taxon>Magnoliopsida</taxon>
        <taxon>eudicotyledons</taxon>
        <taxon>Gunneridae</taxon>
        <taxon>Pentapetalae</taxon>
        <taxon>Saxifragales</taxon>
        <taxon>Crassulaceae</taxon>
        <taxon>Kalanchoe</taxon>
    </lineage>
</organism>
<evidence type="ECO:0000313" key="3">
    <source>
        <dbReference type="Proteomes" id="UP000594263"/>
    </source>
</evidence>
<reference evidence="2" key="1">
    <citation type="submission" date="2021-01" db="UniProtKB">
        <authorList>
            <consortium name="EnsemblPlants"/>
        </authorList>
    </citation>
    <scope>IDENTIFICATION</scope>
</reference>
<keyword evidence="3" id="KW-1185">Reference proteome</keyword>
<dbReference type="Gramene" id="Kaladp0038s0040.1.v1.1">
    <property type="protein sequence ID" value="Kaladp0038s0040.1.v1.1.CDS.1"/>
    <property type="gene ID" value="Kaladp0038s0040.v1.1"/>
</dbReference>
<accession>A0A7N0TIB9</accession>
<evidence type="ECO:0000313" key="2">
    <source>
        <dbReference type="EnsemblPlants" id="Kaladp0038s0040.1.v1.1.CDS.1"/>
    </source>
</evidence>
<feature type="region of interest" description="Disordered" evidence="1">
    <location>
        <begin position="1"/>
        <end position="25"/>
    </location>
</feature>
<dbReference type="Proteomes" id="UP000594263">
    <property type="component" value="Unplaced"/>
</dbReference>
<sequence length="83" mass="9189">MAGRLMRAARQASESESILARSSPQRAGFRLPHRSLHALNASASLHPLKDLYDACSITNHRLLSYNRSLHALNSTASLHLRKS</sequence>
<feature type="compositionally biased region" description="Polar residues" evidence="1">
    <location>
        <begin position="12"/>
        <end position="25"/>
    </location>
</feature>
<name>A0A7N0TIB9_KALFE</name>
<proteinExistence type="predicted"/>
<protein>
    <submittedName>
        <fullName evidence="2">Uncharacterized protein</fullName>
    </submittedName>
</protein>
<dbReference type="EnsemblPlants" id="Kaladp0038s0040.1.v1.1">
    <property type="protein sequence ID" value="Kaladp0038s0040.1.v1.1.CDS.1"/>
    <property type="gene ID" value="Kaladp0038s0040.v1.1"/>
</dbReference>
<dbReference type="AlphaFoldDB" id="A0A7N0TIB9"/>